<reference evidence="2" key="1">
    <citation type="submission" date="2023-11" db="EMBL/GenBank/DDBJ databases">
        <title>Genome assemblies of two species of porcelain crab, Petrolisthes cinctipes and Petrolisthes manimaculis (Anomura: Porcellanidae).</title>
        <authorList>
            <person name="Angst P."/>
        </authorList>
    </citation>
    <scope>NUCLEOTIDE SEQUENCE</scope>
    <source>
        <strain evidence="2">PB745_02</strain>
        <tissue evidence="2">Gill</tissue>
    </source>
</reference>
<feature type="region of interest" description="Disordered" evidence="1">
    <location>
        <begin position="1"/>
        <end position="66"/>
    </location>
</feature>
<evidence type="ECO:0000256" key="1">
    <source>
        <dbReference type="SAM" id="MobiDB-lite"/>
    </source>
</evidence>
<comment type="caution">
    <text evidence="2">The sequence shown here is derived from an EMBL/GenBank/DDBJ whole genome shotgun (WGS) entry which is preliminary data.</text>
</comment>
<dbReference type="EMBL" id="JAWZYT010001509">
    <property type="protein sequence ID" value="KAK4311441.1"/>
    <property type="molecule type" value="Genomic_DNA"/>
</dbReference>
<sequence>MNQQAHAAEVSDALVDRPCHPNGGEPHTQTGHVWRAEGGRMQTNTPKTEVQGHTEKQPQMVRHSSSMKCVPLTDQDGGLSPPGQPLPLMGIGDSNSLRQGTDVTGQHPPQSKTQTFSVTPVGTYVLPASDCGATCVAIAECMDYVIIGSRWTTKKKNIL</sequence>
<organism evidence="2 3">
    <name type="scientific">Petrolisthes manimaculis</name>
    <dbReference type="NCBI Taxonomy" id="1843537"/>
    <lineage>
        <taxon>Eukaryota</taxon>
        <taxon>Metazoa</taxon>
        <taxon>Ecdysozoa</taxon>
        <taxon>Arthropoda</taxon>
        <taxon>Crustacea</taxon>
        <taxon>Multicrustacea</taxon>
        <taxon>Malacostraca</taxon>
        <taxon>Eumalacostraca</taxon>
        <taxon>Eucarida</taxon>
        <taxon>Decapoda</taxon>
        <taxon>Pleocyemata</taxon>
        <taxon>Anomura</taxon>
        <taxon>Galatheoidea</taxon>
        <taxon>Porcellanidae</taxon>
        <taxon>Petrolisthes</taxon>
    </lineage>
</organism>
<protein>
    <submittedName>
        <fullName evidence="2">Uncharacterized protein</fullName>
    </submittedName>
</protein>
<name>A0AAE1PP56_9EUCA</name>
<keyword evidence="3" id="KW-1185">Reference proteome</keyword>
<gene>
    <name evidence="2" type="ORF">Pmani_017061</name>
</gene>
<accession>A0AAE1PP56</accession>
<dbReference type="Proteomes" id="UP001292094">
    <property type="component" value="Unassembled WGS sequence"/>
</dbReference>
<evidence type="ECO:0000313" key="3">
    <source>
        <dbReference type="Proteomes" id="UP001292094"/>
    </source>
</evidence>
<dbReference type="AlphaFoldDB" id="A0AAE1PP56"/>
<evidence type="ECO:0000313" key="2">
    <source>
        <dbReference type="EMBL" id="KAK4311441.1"/>
    </source>
</evidence>
<proteinExistence type="predicted"/>